<evidence type="ECO:0000256" key="2">
    <source>
        <dbReference type="ARBA" id="ARBA00005582"/>
    </source>
</evidence>
<feature type="domain" description="Nudix hydrolase" evidence="6">
    <location>
        <begin position="40"/>
        <end position="171"/>
    </location>
</feature>
<dbReference type="CDD" id="cd04697">
    <property type="entry name" value="NUDIX_Hydrolase"/>
    <property type="match status" value="1"/>
</dbReference>
<dbReference type="PROSITE" id="PS51462">
    <property type="entry name" value="NUDIX"/>
    <property type="match status" value="1"/>
</dbReference>
<evidence type="ECO:0000313" key="8">
    <source>
        <dbReference type="Proteomes" id="UP000638188"/>
    </source>
</evidence>
<keyword evidence="8" id="KW-1185">Reference proteome</keyword>
<dbReference type="SUPFAM" id="SSF55811">
    <property type="entry name" value="Nudix"/>
    <property type="match status" value="1"/>
</dbReference>
<dbReference type="PANTHER" id="PTHR10885">
    <property type="entry name" value="ISOPENTENYL-DIPHOSPHATE DELTA-ISOMERASE"/>
    <property type="match status" value="1"/>
</dbReference>
<keyword evidence="5" id="KW-0460">Magnesium</keyword>
<sequence>MNPRDRAHLAASAAEQVIHVDENDRPLGVVARGSLHARGLIPRCTFIIVFNRQGELCIHQRSPCKRLYPGYWDVAAGGVVAAGETYLQGARRELQEELGVADVELEAHFCFFYESPQSRLWGRVFSCVWDGPIIMQPEEVVGFRWIDPHQAWKRSGENYAPDSLRALELLLAGHTDIERAE</sequence>
<keyword evidence="4 7" id="KW-0378">Hydrolase</keyword>
<dbReference type="EMBL" id="BMFF01000003">
    <property type="protein sequence ID" value="GGD00184.1"/>
    <property type="molecule type" value="Genomic_DNA"/>
</dbReference>
<dbReference type="InterPro" id="IPR000086">
    <property type="entry name" value="NUDIX_hydrolase_dom"/>
</dbReference>
<comment type="cofactor">
    <cofactor evidence="1">
        <name>Mg(2+)</name>
        <dbReference type="ChEBI" id="CHEBI:18420"/>
    </cofactor>
</comment>
<dbReference type="RefSeq" id="WP_150278323.1">
    <property type="nucleotide sequence ID" value="NZ_BMFF01000003.1"/>
</dbReference>
<comment type="caution">
    <text evidence="7">The sequence shown here is derived from an EMBL/GenBank/DDBJ whole genome shotgun (WGS) entry which is preliminary data.</text>
</comment>
<evidence type="ECO:0000256" key="4">
    <source>
        <dbReference type="ARBA" id="ARBA00022801"/>
    </source>
</evidence>
<reference evidence="8" key="1">
    <citation type="journal article" date="2019" name="Int. J. Syst. Evol. Microbiol.">
        <title>The Global Catalogue of Microorganisms (GCM) 10K type strain sequencing project: providing services to taxonomists for standard genome sequencing and annotation.</title>
        <authorList>
            <consortium name="The Broad Institute Genomics Platform"/>
            <consortium name="The Broad Institute Genome Sequencing Center for Infectious Disease"/>
            <person name="Wu L."/>
            <person name="Ma J."/>
        </authorList>
    </citation>
    <scope>NUCLEOTIDE SEQUENCE [LARGE SCALE GENOMIC DNA]</scope>
    <source>
        <strain evidence="8">CGMCC 1.12482</strain>
    </source>
</reference>
<dbReference type="InterPro" id="IPR015797">
    <property type="entry name" value="NUDIX_hydrolase-like_dom_sf"/>
</dbReference>
<dbReference type="InterPro" id="IPR024195">
    <property type="entry name" value="NUDIX_hydrolase_YfcD_pred"/>
</dbReference>
<evidence type="ECO:0000256" key="1">
    <source>
        <dbReference type="ARBA" id="ARBA00001946"/>
    </source>
</evidence>
<gene>
    <name evidence="7" type="ORF">GCM10007418_19360</name>
</gene>
<dbReference type="InterPro" id="IPR020084">
    <property type="entry name" value="NUDIX_hydrolase_CS"/>
</dbReference>
<dbReference type="PIRSF" id="PIRSF017340">
    <property type="entry name" value="Nudix_hydro"/>
    <property type="match status" value="1"/>
</dbReference>
<dbReference type="Proteomes" id="UP000638188">
    <property type="component" value="Unassembled WGS sequence"/>
</dbReference>
<dbReference type="Gene3D" id="3.90.79.10">
    <property type="entry name" value="Nucleoside Triphosphate Pyrophosphohydrolase"/>
    <property type="match status" value="1"/>
</dbReference>
<organism evidence="7 8">
    <name type="scientific">Halopseudomonas salina</name>
    <dbReference type="NCBI Taxonomy" id="1323744"/>
    <lineage>
        <taxon>Bacteria</taxon>
        <taxon>Pseudomonadati</taxon>
        <taxon>Pseudomonadota</taxon>
        <taxon>Gammaproteobacteria</taxon>
        <taxon>Pseudomonadales</taxon>
        <taxon>Pseudomonadaceae</taxon>
        <taxon>Halopseudomonas</taxon>
    </lineage>
</organism>
<proteinExistence type="inferred from homology"/>
<comment type="similarity">
    <text evidence="2">Belongs to the Nudix hydrolase family.</text>
</comment>
<dbReference type="GO" id="GO:0016787">
    <property type="term" value="F:hydrolase activity"/>
    <property type="evidence" value="ECO:0007669"/>
    <property type="project" value="UniProtKB-KW"/>
</dbReference>
<accession>A0ABQ1PNB0</accession>
<protein>
    <submittedName>
        <fullName evidence="7">NUDIX hydrolase</fullName>
    </submittedName>
</protein>
<evidence type="ECO:0000259" key="6">
    <source>
        <dbReference type="PROSITE" id="PS51462"/>
    </source>
</evidence>
<evidence type="ECO:0000256" key="5">
    <source>
        <dbReference type="ARBA" id="ARBA00022842"/>
    </source>
</evidence>
<keyword evidence="3" id="KW-0479">Metal-binding</keyword>
<evidence type="ECO:0000256" key="3">
    <source>
        <dbReference type="ARBA" id="ARBA00022723"/>
    </source>
</evidence>
<dbReference type="PANTHER" id="PTHR10885:SF0">
    <property type="entry name" value="ISOPENTENYL-DIPHOSPHATE DELTA-ISOMERASE"/>
    <property type="match status" value="1"/>
</dbReference>
<name>A0ABQ1PNB0_9GAMM</name>
<dbReference type="Pfam" id="PF00293">
    <property type="entry name" value="NUDIX"/>
    <property type="match status" value="1"/>
</dbReference>
<evidence type="ECO:0000313" key="7">
    <source>
        <dbReference type="EMBL" id="GGD00184.1"/>
    </source>
</evidence>
<dbReference type="PROSITE" id="PS00893">
    <property type="entry name" value="NUDIX_BOX"/>
    <property type="match status" value="1"/>
</dbReference>